<evidence type="ECO:0000256" key="3">
    <source>
        <dbReference type="ARBA" id="ARBA00022475"/>
    </source>
</evidence>
<proteinExistence type="inferred from homology"/>
<dbReference type="GO" id="GO:0043952">
    <property type="term" value="P:protein transport by the Sec complex"/>
    <property type="evidence" value="ECO:0007669"/>
    <property type="project" value="UniProtKB-UniRule"/>
</dbReference>
<keyword evidence="7 9" id="KW-0811">Translocation</keyword>
<protein>
    <recommendedName>
        <fullName evidence="9">Protein translocase subunit SecE</fullName>
    </recommendedName>
</protein>
<evidence type="ECO:0000256" key="4">
    <source>
        <dbReference type="ARBA" id="ARBA00022692"/>
    </source>
</evidence>
<feature type="transmembrane region" description="Helical" evidence="9">
    <location>
        <begin position="121"/>
        <end position="148"/>
    </location>
</feature>
<evidence type="ECO:0000256" key="1">
    <source>
        <dbReference type="ARBA" id="ARBA00004370"/>
    </source>
</evidence>
<comment type="caution">
    <text evidence="9">Lacks conserved residue(s) required for the propagation of feature annotation.</text>
</comment>
<dbReference type="GO" id="GO:0009306">
    <property type="term" value="P:protein secretion"/>
    <property type="evidence" value="ECO:0007669"/>
    <property type="project" value="UniProtKB-UniRule"/>
</dbReference>
<organism evidence="10 11">
    <name type="scientific">Lacipirellula limnantheis</name>
    <dbReference type="NCBI Taxonomy" id="2528024"/>
    <lineage>
        <taxon>Bacteria</taxon>
        <taxon>Pseudomonadati</taxon>
        <taxon>Planctomycetota</taxon>
        <taxon>Planctomycetia</taxon>
        <taxon>Pirellulales</taxon>
        <taxon>Lacipirellulaceae</taxon>
        <taxon>Lacipirellula</taxon>
    </lineage>
</organism>
<dbReference type="Gene3D" id="1.20.5.1030">
    <property type="entry name" value="Preprotein translocase secy subunit"/>
    <property type="match status" value="1"/>
</dbReference>
<sequence length="152" mass="16514">MAELIAGMFTASRYKRNQGKVARQATFFALLAAVAVGAWTMSSGATPEFGAFFVPPAMRSSISPEVVAKYVLPMIVLGIGAWAAFRVVNIPRFAEFLISVENEMGKVSWPSRGELFRASMVVLVVIFLLTAILFTYDFVLKAIIGWLLGVSG</sequence>
<dbReference type="KEGG" id="llh:I41_54750"/>
<evidence type="ECO:0000256" key="9">
    <source>
        <dbReference type="HAMAP-Rule" id="MF_00422"/>
    </source>
</evidence>
<dbReference type="GO" id="GO:0006605">
    <property type="term" value="P:protein targeting"/>
    <property type="evidence" value="ECO:0007669"/>
    <property type="project" value="UniProtKB-UniRule"/>
</dbReference>
<dbReference type="InterPro" id="IPR001901">
    <property type="entry name" value="Translocase_SecE/Sec61-g"/>
</dbReference>
<dbReference type="AlphaFoldDB" id="A0A517U6N4"/>
<evidence type="ECO:0000256" key="7">
    <source>
        <dbReference type="ARBA" id="ARBA00023010"/>
    </source>
</evidence>
<dbReference type="GO" id="GO:0008320">
    <property type="term" value="F:protein transmembrane transporter activity"/>
    <property type="evidence" value="ECO:0007669"/>
    <property type="project" value="UniProtKB-UniRule"/>
</dbReference>
<evidence type="ECO:0000313" key="11">
    <source>
        <dbReference type="Proteomes" id="UP000317909"/>
    </source>
</evidence>
<dbReference type="InterPro" id="IPR038379">
    <property type="entry name" value="SecE_sf"/>
</dbReference>
<comment type="subcellular location">
    <subcellularLocation>
        <location evidence="1">Membrane</location>
    </subcellularLocation>
</comment>
<dbReference type="RefSeq" id="WP_168207169.1">
    <property type="nucleotide sequence ID" value="NZ_CP036339.1"/>
</dbReference>
<evidence type="ECO:0000313" key="10">
    <source>
        <dbReference type="EMBL" id="QDT76230.1"/>
    </source>
</evidence>
<evidence type="ECO:0000256" key="6">
    <source>
        <dbReference type="ARBA" id="ARBA00022989"/>
    </source>
</evidence>
<comment type="subunit">
    <text evidence="9">Component of the Sec protein translocase complex. Heterotrimer consisting of SecY, SecE and SecG subunits. The heterotrimers can form oligomers, although 1 heterotrimer is thought to be able to translocate proteins. Interacts with the ribosome. Interacts with SecDF, and other proteins may be involved. Interacts with SecA.</text>
</comment>
<keyword evidence="11" id="KW-1185">Reference proteome</keyword>
<dbReference type="NCBIfam" id="TIGR00964">
    <property type="entry name" value="secE_bact"/>
    <property type="match status" value="1"/>
</dbReference>
<dbReference type="GO" id="GO:0065002">
    <property type="term" value="P:intracellular protein transmembrane transport"/>
    <property type="evidence" value="ECO:0007669"/>
    <property type="project" value="UniProtKB-UniRule"/>
</dbReference>
<dbReference type="Pfam" id="PF00584">
    <property type="entry name" value="SecE"/>
    <property type="match status" value="1"/>
</dbReference>
<feature type="transmembrane region" description="Helical" evidence="9">
    <location>
        <begin position="68"/>
        <end position="88"/>
    </location>
</feature>
<evidence type="ECO:0000256" key="5">
    <source>
        <dbReference type="ARBA" id="ARBA00022927"/>
    </source>
</evidence>
<dbReference type="GO" id="GO:0005886">
    <property type="term" value="C:plasma membrane"/>
    <property type="evidence" value="ECO:0007669"/>
    <property type="project" value="UniProtKB-UniRule"/>
</dbReference>
<reference evidence="10 11" key="1">
    <citation type="submission" date="2019-02" db="EMBL/GenBank/DDBJ databases">
        <title>Deep-cultivation of Planctomycetes and their phenomic and genomic characterization uncovers novel biology.</title>
        <authorList>
            <person name="Wiegand S."/>
            <person name="Jogler M."/>
            <person name="Boedeker C."/>
            <person name="Pinto D."/>
            <person name="Vollmers J."/>
            <person name="Rivas-Marin E."/>
            <person name="Kohn T."/>
            <person name="Peeters S.H."/>
            <person name="Heuer A."/>
            <person name="Rast P."/>
            <person name="Oberbeckmann S."/>
            <person name="Bunk B."/>
            <person name="Jeske O."/>
            <person name="Meyerdierks A."/>
            <person name="Storesund J.E."/>
            <person name="Kallscheuer N."/>
            <person name="Luecker S."/>
            <person name="Lage O.M."/>
            <person name="Pohl T."/>
            <person name="Merkel B.J."/>
            <person name="Hornburger P."/>
            <person name="Mueller R.-W."/>
            <person name="Bruemmer F."/>
            <person name="Labrenz M."/>
            <person name="Spormann A.M."/>
            <person name="Op den Camp H."/>
            <person name="Overmann J."/>
            <person name="Amann R."/>
            <person name="Jetten M.S.M."/>
            <person name="Mascher T."/>
            <person name="Medema M.H."/>
            <person name="Devos D.P."/>
            <person name="Kaster A.-K."/>
            <person name="Ovreas L."/>
            <person name="Rohde M."/>
            <person name="Galperin M.Y."/>
            <person name="Jogler C."/>
        </authorList>
    </citation>
    <scope>NUCLEOTIDE SEQUENCE [LARGE SCALE GENOMIC DNA]</scope>
    <source>
        <strain evidence="10 11">I41</strain>
    </source>
</reference>
<dbReference type="EMBL" id="CP036339">
    <property type="protein sequence ID" value="QDT76230.1"/>
    <property type="molecule type" value="Genomic_DNA"/>
</dbReference>
<dbReference type="PANTHER" id="PTHR33910:SF1">
    <property type="entry name" value="PROTEIN TRANSLOCASE SUBUNIT SECE"/>
    <property type="match status" value="1"/>
</dbReference>
<keyword evidence="6 9" id="KW-1133">Transmembrane helix</keyword>
<gene>
    <name evidence="9" type="primary">secE</name>
    <name evidence="10" type="ORF">I41_54750</name>
</gene>
<keyword evidence="5 9" id="KW-0653">Protein transport</keyword>
<keyword evidence="3 9" id="KW-1003">Cell membrane</keyword>
<evidence type="ECO:0000256" key="2">
    <source>
        <dbReference type="ARBA" id="ARBA00022448"/>
    </source>
</evidence>
<keyword evidence="2 9" id="KW-0813">Transport</keyword>
<dbReference type="Proteomes" id="UP000317909">
    <property type="component" value="Chromosome"/>
</dbReference>
<comment type="function">
    <text evidence="9">Essential subunit of the Sec protein translocation channel SecYEG. Clamps together the 2 halves of SecY. May contact the channel plug during translocation.</text>
</comment>
<dbReference type="HAMAP" id="MF_00422">
    <property type="entry name" value="SecE"/>
    <property type="match status" value="1"/>
</dbReference>
<name>A0A517U6N4_9BACT</name>
<dbReference type="InterPro" id="IPR005807">
    <property type="entry name" value="SecE_bac"/>
</dbReference>
<dbReference type="PANTHER" id="PTHR33910">
    <property type="entry name" value="PROTEIN TRANSLOCASE SUBUNIT SECE"/>
    <property type="match status" value="1"/>
</dbReference>
<evidence type="ECO:0000256" key="8">
    <source>
        <dbReference type="ARBA" id="ARBA00023136"/>
    </source>
</evidence>
<keyword evidence="8 9" id="KW-0472">Membrane</keyword>
<keyword evidence="4 9" id="KW-0812">Transmembrane</keyword>
<comment type="similarity">
    <text evidence="9">Belongs to the SecE/SEC61-gamma family.</text>
</comment>
<accession>A0A517U6N4</accession>